<feature type="compositionally biased region" description="Polar residues" evidence="1">
    <location>
        <begin position="145"/>
        <end position="155"/>
    </location>
</feature>
<dbReference type="AlphaFoldDB" id="A0A1I8ITS0"/>
<organism evidence="2 3">
    <name type="scientific">Macrostomum lignano</name>
    <dbReference type="NCBI Taxonomy" id="282301"/>
    <lineage>
        <taxon>Eukaryota</taxon>
        <taxon>Metazoa</taxon>
        <taxon>Spiralia</taxon>
        <taxon>Lophotrochozoa</taxon>
        <taxon>Platyhelminthes</taxon>
        <taxon>Rhabditophora</taxon>
        <taxon>Macrostomorpha</taxon>
        <taxon>Macrostomida</taxon>
        <taxon>Macrostomidae</taxon>
        <taxon>Macrostomum</taxon>
    </lineage>
</organism>
<feature type="region of interest" description="Disordered" evidence="1">
    <location>
        <begin position="114"/>
        <end position="155"/>
    </location>
</feature>
<accession>A0A1I8ITS0</accession>
<name>A0A1I8ITS0_9PLAT</name>
<feature type="region of interest" description="Disordered" evidence="1">
    <location>
        <begin position="554"/>
        <end position="593"/>
    </location>
</feature>
<feature type="compositionally biased region" description="Polar residues" evidence="1">
    <location>
        <begin position="178"/>
        <end position="190"/>
    </location>
</feature>
<dbReference type="Proteomes" id="UP000095280">
    <property type="component" value="Unplaced"/>
</dbReference>
<feature type="compositionally biased region" description="Basic and acidic residues" evidence="1">
    <location>
        <begin position="63"/>
        <end position="74"/>
    </location>
</feature>
<sequence length="727" mass="78923">NQVCKPTSALQLQRNFECKSGRTLQCSDKTDPRFSLIDSILEISKMSTAEEDTTNYNNCSDNESSHSKDVKQETNEVALQKQKTATSAAVEAEEEDHQHEDVEIEHEVHEHEVEFADEAEKSTASPCSVPEPEHCSFRTPPPPVQQSSAPGDSMPMSQSELLGKFIRKNLTQIRKNLTPISSTPQPQDEPQSAASCSSSHSVASVEVERSCMETRGLVNVKWDITRKNKASIVIDGYKMTESRAGKDGRVFWRCSKRFCPATAISLAQRLVSVRQVDARRFHNHPPTGKEEFFRGDFANPGTPTQVTIKWPVTRLSVTGSLDVDDNPAAAASVVEDSHPASEDLEGGGSNSKKNLSIKRSALLRRRRERRRGEQQQQQLCRNADGASAVEEAGGLQVADDCLLDADSTALSGGGPGLQYRDSSLLLGSSAESVDAPQAKRVRHESLEDLASIQQRLTDSLSGVAGLETAQGGGGLQSSSAAAANLFSLAAVGSHSSSPLKEALSQIDNSQLRRQLRRLENYFRSGIVAVSEAILRQSVANSSAQLTGSAFGFKAGGGASSEQESGMRDLPQQRRQQRTRQRPSSTSSVTPTMVYSTSRVITSEELWPFIRAFNALRGSLSAVADDAEPPPFAGGILRIFGQLKVDHQRRLRARRRRRGSRGRRLGGSRAGDAAPGRQPALRWPSGSQGDHGELRMRPEPRRRAEAAAGWAYSTSSSPSAAGIIESES</sequence>
<feature type="compositionally biased region" description="Low complexity" evidence="1">
    <location>
        <begin position="581"/>
        <end position="593"/>
    </location>
</feature>
<feature type="compositionally biased region" description="Basic residues" evidence="1">
    <location>
        <begin position="648"/>
        <end position="665"/>
    </location>
</feature>
<dbReference type="WBParaSite" id="maker-uti_cns_0016114-snap-gene-0.2-mRNA-1">
    <property type="protein sequence ID" value="maker-uti_cns_0016114-snap-gene-0.2-mRNA-1"/>
    <property type="gene ID" value="maker-uti_cns_0016114-snap-gene-0.2"/>
</dbReference>
<feature type="region of interest" description="Disordered" evidence="1">
    <location>
        <begin position="48"/>
        <end position="101"/>
    </location>
</feature>
<protein>
    <submittedName>
        <fullName evidence="3">FLYWCH-type domain-containing protein</fullName>
    </submittedName>
</protein>
<dbReference type="Gene3D" id="2.20.25.240">
    <property type="match status" value="1"/>
</dbReference>
<evidence type="ECO:0000256" key="1">
    <source>
        <dbReference type="SAM" id="MobiDB-lite"/>
    </source>
</evidence>
<reference evidence="3" key="1">
    <citation type="submission" date="2016-11" db="UniProtKB">
        <authorList>
            <consortium name="WormBaseParasite"/>
        </authorList>
    </citation>
    <scope>IDENTIFICATION</scope>
</reference>
<feature type="region of interest" description="Disordered" evidence="1">
    <location>
        <begin position="333"/>
        <end position="385"/>
    </location>
</feature>
<evidence type="ECO:0000313" key="3">
    <source>
        <dbReference type="WBParaSite" id="maker-uti_cns_0016114-snap-gene-0.2-mRNA-1"/>
    </source>
</evidence>
<proteinExistence type="predicted"/>
<evidence type="ECO:0000313" key="2">
    <source>
        <dbReference type="Proteomes" id="UP000095280"/>
    </source>
</evidence>
<feature type="region of interest" description="Disordered" evidence="1">
    <location>
        <begin position="178"/>
        <end position="198"/>
    </location>
</feature>
<feature type="region of interest" description="Disordered" evidence="1">
    <location>
        <begin position="648"/>
        <end position="727"/>
    </location>
</feature>
<feature type="compositionally biased region" description="Basic and acidic residues" evidence="1">
    <location>
        <begin position="689"/>
        <end position="704"/>
    </location>
</feature>
<keyword evidence="2" id="KW-1185">Reference proteome</keyword>